<dbReference type="SUPFAM" id="SSF48317">
    <property type="entry name" value="Acid phosphatase/Vanadium-dependent haloperoxidase"/>
    <property type="match status" value="1"/>
</dbReference>
<sequence length="322" mass="36080">MLAELLTQVTVIIVVLLVGFVPVCIGRRRLRATRREWRDRMREAAPVAGVVLVVLLANRFTRQRLPDISWAIDWNLTPTFYAIEGEAIIWFQQFASPPVTQYFSFVYIYGYVFILVFPVIAYFALSDTRPLRELLSAYALNYLIGLFLYLLVIAYGPRNIMPTAIETVLYDFRPQYQYLTREVNHNTNVFPSLHTSLSATIAIFAYRTRDEYPIWFAVAAPLAASIAVSTMYLGIHWAIDVVAGIALAVGTVYAADRLVGRWSLAEDFGIEVDEYAARIRRIAGTSAPADPTSPAEDDEYGEADGADVEGPSSDEPSTGRRS</sequence>
<organism evidence="8 10">
    <name type="scientific">Haloterrigena gelatinilytica</name>
    <dbReference type="NCBI Taxonomy" id="2741724"/>
    <lineage>
        <taxon>Archaea</taxon>
        <taxon>Methanobacteriati</taxon>
        <taxon>Methanobacteriota</taxon>
        <taxon>Stenosarchaea group</taxon>
        <taxon>Halobacteria</taxon>
        <taxon>Halobacteriales</taxon>
        <taxon>Natrialbaceae</taxon>
        <taxon>Haloterrigena</taxon>
    </lineage>
</organism>
<protein>
    <submittedName>
        <fullName evidence="8">Inositol phosphorylceramide synthase</fullName>
    </submittedName>
</protein>
<feature type="region of interest" description="Disordered" evidence="5">
    <location>
        <begin position="285"/>
        <end position="322"/>
    </location>
</feature>
<evidence type="ECO:0000256" key="2">
    <source>
        <dbReference type="ARBA" id="ARBA00022692"/>
    </source>
</evidence>
<feature type="compositionally biased region" description="Acidic residues" evidence="5">
    <location>
        <begin position="295"/>
        <end position="307"/>
    </location>
</feature>
<dbReference type="PANTHER" id="PTHR31310">
    <property type="match status" value="1"/>
</dbReference>
<evidence type="ECO:0000313" key="10">
    <source>
        <dbReference type="Proteomes" id="UP000728647"/>
    </source>
</evidence>
<proteinExistence type="predicted"/>
<keyword evidence="2 6" id="KW-0812">Transmembrane</keyword>
<dbReference type="Gene3D" id="1.20.144.10">
    <property type="entry name" value="Phosphatidic acid phosphatase type 2/haloperoxidase"/>
    <property type="match status" value="1"/>
</dbReference>
<dbReference type="InterPro" id="IPR000326">
    <property type="entry name" value="PAP2/HPO"/>
</dbReference>
<keyword evidence="4 6" id="KW-0472">Membrane</keyword>
<evidence type="ECO:0000256" key="3">
    <source>
        <dbReference type="ARBA" id="ARBA00022989"/>
    </source>
</evidence>
<dbReference type="EMBL" id="JABURA010000001">
    <property type="protein sequence ID" value="NUB91008.1"/>
    <property type="molecule type" value="Genomic_DNA"/>
</dbReference>
<dbReference type="AlphaFoldDB" id="A0A8J8GKM2"/>
<evidence type="ECO:0000259" key="7">
    <source>
        <dbReference type="SMART" id="SM00014"/>
    </source>
</evidence>
<feature type="transmembrane region" description="Helical" evidence="6">
    <location>
        <begin position="237"/>
        <end position="255"/>
    </location>
</feature>
<dbReference type="EMBL" id="JABUQZ010000001">
    <property type="protein sequence ID" value="NUC73175.1"/>
    <property type="molecule type" value="Genomic_DNA"/>
</dbReference>
<keyword evidence="3 6" id="KW-1133">Transmembrane helix</keyword>
<feature type="domain" description="Phosphatidic acid phosphatase type 2/haloperoxidase" evidence="7">
    <location>
        <begin position="144"/>
        <end position="256"/>
    </location>
</feature>
<keyword evidence="11" id="KW-1185">Reference proteome</keyword>
<dbReference type="Proteomes" id="UP001016761">
    <property type="component" value="Unassembled WGS sequence"/>
</dbReference>
<feature type="transmembrane region" description="Helical" evidence="6">
    <location>
        <begin position="137"/>
        <end position="156"/>
    </location>
</feature>
<dbReference type="PANTHER" id="PTHR31310:SF7">
    <property type="entry name" value="PA-PHOSPHATASE RELATED-FAMILY PROTEIN DDB_G0268928"/>
    <property type="match status" value="1"/>
</dbReference>
<evidence type="ECO:0000256" key="5">
    <source>
        <dbReference type="SAM" id="MobiDB-lite"/>
    </source>
</evidence>
<dbReference type="OrthoDB" id="329477at2157"/>
<dbReference type="Proteomes" id="UP000728647">
    <property type="component" value="Unassembled WGS sequence"/>
</dbReference>
<dbReference type="InterPro" id="IPR036938">
    <property type="entry name" value="PAP2/HPO_sf"/>
</dbReference>
<dbReference type="InterPro" id="IPR026841">
    <property type="entry name" value="Aur1/Ipt1"/>
</dbReference>
<dbReference type="SMART" id="SM00014">
    <property type="entry name" value="acidPPc"/>
    <property type="match status" value="1"/>
</dbReference>
<dbReference type="InterPro" id="IPR052185">
    <property type="entry name" value="IPC_Synthase-Related"/>
</dbReference>
<comment type="caution">
    <text evidence="8">The sequence shown here is derived from an EMBL/GenBank/DDBJ whole genome shotgun (WGS) entry which is preliminary data.</text>
</comment>
<evidence type="ECO:0000313" key="8">
    <source>
        <dbReference type="EMBL" id="NUB91008.1"/>
    </source>
</evidence>
<gene>
    <name evidence="8" type="ORF">HT576_08240</name>
    <name evidence="9" type="ORF">HTZ84_12775</name>
</gene>
<feature type="transmembrane region" description="Helical" evidence="6">
    <location>
        <begin position="213"/>
        <end position="231"/>
    </location>
</feature>
<dbReference type="RefSeq" id="WP_174681034.1">
    <property type="nucleotide sequence ID" value="NZ_JABUQZ010000001.1"/>
</dbReference>
<dbReference type="GO" id="GO:0016020">
    <property type="term" value="C:membrane"/>
    <property type="evidence" value="ECO:0007669"/>
    <property type="project" value="UniProtKB-SubCell"/>
</dbReference>
<dbReference type="CDD" id="cd03386">
    <property type="entry name" value="PAP2_Aur1_like"/>
    <property type="match status" value="1"/>
</dbReference>
<evidence type="ECO:0000313" key="9">
    <source>
        <dbReference type="EMBL" id="NUC73175.1"/>
    </source>
</evidence>
<evidence type="ECO:0000313" key="11">
    <source>
        <dbReference type="Proteomes" id="UP001016761"/>
    </source>
</evidence>
<comment type="subcellular location">
    <subcellularLocation>
        <location evidence="1">Membrane</location>
        <topology evidence="1">Multi-pass membrane protein</topology>
    </subcellularLocation>
</comment>
<dbReference type="Pfam" id="PF14378">
    <property type="entry name" value="PAP2_3"/>
    <property type="match status" value="1"/>
</dbReference>
<feature type="transmembrane region" description="Helical" evidence="6">
    <location>
        <begin position="6"/>
        <end position="24"/>
    </location>
</feature>
<name>A0A8J8GKM2_9EURY</name>
<evidence type="ECO:0000256" key="4">
    <source>
        <dbReference type="ARBA" id="ARBA00023136"/>
    </source>
</evidence>
<feature type="transmembrane region" description="Helical" evidence="6">
    <location>
        <begin position="106"/>
        <end position="125"/>
    </location>
</feature>
<evidence type="ECO:0000256" key="6">
    <source>
        <dbReference type="SAM" id="Phobius"/>
    </source>
</evidence>
<accession>A0A8J8GKM2</accession>
<reference evidence="8 11" key="1">
    <citation type="submission" date="2020-06" db="EMBL/GenBank/DDBJ databases">
        <title>Haloterrigena sp. nov., an extremely halophilic archaeon isolated from a saline sediment.</title>
        <authorList>
            <person name="Liu B.-B."/>
        </authorList>
    </citation>
    <scope>NUCLEOTIDE SEQUENCE</scope>
    <source>
        <strain evidence="8">SYSU A121-1</strain>
        <strain evidence="9 11">SYSU A558-1</strain>
    </source>
</reference>
<evidence type="ECO:0000256" key="1">
    <source>
        <dbReference type="ARBA" id="ARBA00004141"/>
    </source>
</evidence>